<evidence type="ECO:0000313" key="8">
    <source>
        <dbReference type="EMBL" id="MFC3226289.1"/>
    </source>
</evidence>
<feature type="transmembrane region" description="Helical" evidence="6">
    <location>
        <begin position="166"/>
        <end position="184"/>
    </location>
</feature>
<evidence type="ECO:0000259" key="7">
    <source>
        <dbReference type="PROSITE" id="PS50850"/>
    </source>
</evidence>
<accession>A0ABV7KVZ9</accession>
<feature type="transmembrane region" description="Helical" evidence="6">
    <location>
        <begin position="249"/>
        <end position="271"/>
    </location>
</feature>
<keyword evidence="5 6" id="KW-0472">Membrane</keyword>
<evidence type="ECO:0000313" key="9">
    <source>
        <dbReference type="Proteomes" id="UP001595528"/>
    </source>
</evidence>
<feature type="transmembrane region" description="Helical" evidence="6">
    <location>
        <begin position="105"/>
        <end position="128"/>
    </location>
</feature>
<organism evidence="8 9">
    <name type="scientific">Marinibaculum pumilum</name>
    <dbReference type="NCBI Taxonomy" id="1766165"/>
    <lineage>
        <taxon>Bacteria</taxon>
        <taxon>Pseudomonadati</taxon>
        <taxon>Pseudomonadota</taxon>
        <taxon>Alphaproteobacteria</taxon>
        <taxon>Rhodospirillales</taxon>
        <taxon>Rhodospirillaceae</taxon>
        <taxon>Marinibaculum</taxon>
    </lineage>
</organism>
<feature type="domain" description="Major facilitator superfamily (MFS) profile" evidence="7">
    <location>
        <begin position="10"/>
        <end position="398"/>
    </location>
</feature>
<dbReference type="PANTHER" id="PTHR43124">
    <property type="entry name" value="PURINE EFFLUX PUMP PBUE"/>
    <property type="match status" value="1"/>
</dbReference>
<comment type="subcellular location">
    <subcellularLocation>
        <location evidence="1">Cell membrane</location>
        <topology evidence="1">Multi-pass membrane protein</topology>
    </subcellularLocation>
</comment>
<evidence type="ECO:0000256" key="4">
    <source>
        <dbReference type="ARBA" id="ARBA00022989"/>
    </source>
</evidence>
<comment type="caution">
    <text evidence="8">The sequence shown here is derived from an EMBL/GenBank/DDBJ whole genome shotgun (WGS) entry which is preliminary data.</text>
</comment>
<feature type="transmembrane region" description="Helical" evidence="6">
    <location>
        <begin position="76"/>
        <end position="93"/>
    </location>
</feature>
<dbReference type="PANTHER" id="PTHR43124:SF3">
    <property type="entry name" value="CHLORAMPHENICOL EFFLUX PUMP RV0191"/>
    <property type="match status" value="1"/>
</dbReference>
<evidence type="ECO:0000256" key="1">
    <source>
        <dbReference type="ARBA" id="ARBA00004651"/>
    </source>
</evidence>
<keyword evidence="4 6" id="KW-1133">Transmembrane helix</keyword>
<protein>
    <submittedName>
        <fullName evidence="8">CynX/NimT family MFS transporter</fullName>
    </submittedName>
</protein>
<name>A0ABV7KVZ9_9PROT</name>
<dbReference type="InterPro" id="IPR011701">
    <property type="entry name" value="MFS"/>
</dbReference>
<dbReference type="Pfam" id="PF07690">
    <property type="entry name" value="MFS_1"/>
    <property type="match status" value="1"/>
</dbReference>
<sequence length="405" mass="41782">MSEQRTDWPMVALLIAGGIVAAIQVGKVPPLIPILRQELTMSLVASGWLASSIQVMGACAGLVCGSLADRMGRRRAVLIACAIGLLASSGGALSPDGTLLLAFRVAESVSFVFLVVALPGLIVAASALPDLRLSVGLWSIYMPTGVTIAMIAVPLLAPLIGWRPLWWGAGLVMAVYGIALALAFRSRPPPPASPENQRAGIADFLAVLRRPGCWLLGLSFGFYTFQWFAVATWLPTFAQADMGVTVTEAGLLAALVVAANIVGCVGGSFVLHRGVPRWMILAAVNGMLGLLSLGIFDPGLPGPLRVGMAVVFSAFGGMLPAAVLAAAPMHAPHPRAIGAVNGLIVQGSTTGAVIGPPVIALAVSSGGNWGEASWVLTLSGAFGVCAALVLRLIERHLLRNAESRA</sequence>
<dbReference type="InterPro" id="IPR020846">
    <property type="entry name" value="MFS_dom"/>
</dbReference>
<evidence type="ECO:0000256" key="5">
    <source>
        <dbReference type="ARBA" id="ARBA00023136"/>
    </source>
</evidence>
<evidence type="ECO:0000256" key="2">
    <source>
        <dbReference type="ARBA" id="ARBA00022475"/>
    </source>
</evidence>
<dbReference type="InterPro" id="IPR036259">
    <property type="entry name" value="MFS_trans_sf"/>
</dbReference>
<feature type="transmembrane region" description="Helical" evidence="6">
    <location>
        <begin position="45"/>
        <end position="64"/>
    </location>
</feature>
<dbReference type="Proteomes" id="UP001595528">
    <property type="component" value="Unassembled WGS sequence"/>
</dbReference>
<dbReference type="CDD" id="cd06174">
    <property type="entry name" value="MFS"/>
    <property type="match status" value="1"/>
</dbReference>
<dbReference type="RefSeq" id="WP_379898191.1">
    <property type="nucleotide sequence ID" value="NZ_JBHRTR010000009.1"/>
</dbReference>
<reference evidence="9" key="1">
    <citation type="journal article" date="2019" name="Int. J. Syst. Evol. Microbiol.">
        <title>The Global Catalogue of Microorganisms (GCM) 10K type strain sequencing project: providing services to taxonomists for standard genome sequencing and annotation.</title>
        <authorList>
            <consortium name="The Broad Institute Genomics Platform"/>
            <consortium name="The Broad Institute Genome Sequencing Center for Infectious Disease"/>
            <person name="Wu L."/>
            <person name="Ma J."/>
        </authorList>
    </citation>
    <scope>NUCLEOTIDE SEQUENCE [LARGE SCALE GENOMIC DNA]</scope>
    <source>
        <strain evidence="9">KCTC 42964</strain>
    </source>
</reference>
<feature type="transmembrane region" description="Helical" evidence="6">
    <location>
        <begin position="308"/>
        <end position="327"/>
    </location>
</feature>
<evidence type="ECO:0000256" key="6">
    <source>
        <dbReference type="SAM" id="Phobius"/>
    </source>
</evidence>
<feature type="transmembrane region" description="Helical" evidence="6">
    <location>
        <begin position="278"/>
        <end position="296"/>
    </location>
</feature>
<gene>
    <name evidence="8" type="ORF">ACFOGJ_03555</name>
</gene>
<dbReference type="Gene3D" id="1.20.1250.20">
    <property type="entry name" value="MFS general substrate transporter like domains"/>
    <property type="match status" value="1"/>
</dbReference>
<proteinExistence type="predicted"/>
<feature type="transmembrane region" description="Helical" evidence="6">
    <location>
        <begin position="339"/>
        <end position="362"/>
    </location>
</feature>
<dbReference type="PROSITE" id="PS50850">
    <property type="entry name" value="MFS"/>
    <property type="match status" value="1"/>
</dbReference>
<keyword evidence="9" id="KW-1185">Reference proteome</keyword>
<feature type="transmembrane region" description="Helical" evidence="6">
    <location>
        <begin position="374"/>
        <end position="393"/>
    </location>
</feature>
<feature type="transmembrane region" description="Helical" evidence="6">
    <location>
        <begin position="213"/>
        <end position="234"/>
    </location>
</feature>
<dbReference type="InterPro" id="IPR050189">
    <property type="entry name" value="MFS_Efflux_Transporters"/>
</dbReference>
<keyword evidence="2" id="KW-1003">Cell membrane</keyword>
<dbReference type="EMBL" id="JBHRTR010000009">
    <property type="protein sequence ID" value="MFC3226289.1"/>
    <property type="molecule type" value="Genomic_DNA"/>
</dbReference>
<keyword evidence="3 6" id="KW-0812">Transmembrane</keyword>
<feature type="transmembrane region" description="Helical" evidence="6">
    <location>
        <begin position="7"/>
        <end position="25"/>
    </location>
</feature>
<evidence type="ECO:0000256" key="3">
    <source>
        <dbReference type="ARBA" id="ARBA00022692"/>
    </source>
</evidence>
<feature type="transmembrane region" description="Helical" evidence="6">
    <location>
        <begin position="140"/>
        <end position="160"/>
    </location>
</feature>
<dbReference type="SUPFAM" id="SSF103473">
    <property type="entry name" value="MFS general substrate transporter"/>
    <property type="match status" value="1"/>
</dbReference>